<dbReference type="GO" id="GO:0005829">
    <property type="term" value="C:cytosol"/>
    <property type="evidence" value="ECO:0007669"/>
    <property type="project" value="TreeGrafter"/>
</dbReference>
<organism evidence="2 3">
    <name type="scientific">Asparagus officinalis</name>
    <name type="common">Garden asparagus</name>
    <dbReference type="NCBI Taxonomy" id="4686"/>
    <lineage>
        <taxon>Eukaryota</taxon>
        <taxon>Viridiplantae</taxon>
        <taxon>Streptophyta</taxon>
        <taxon>Embryophyta</taxon>
        <taxon>Tracheophyta</taxon>
        <taxon>Spermatophyta</taxon>
        <taxon>Magnoliopsida</taxon>
        <taxon>Liliopsida</taxon>
        <taxon>Asparagales</taxon>
        <taxon>Asparagaceae</taxon>
        <taxon>Asparagoideae</taxon>
        <taxon>Asparagus</taxon>
    </lineage>
</organism>
<dbReference type="GO" id="GO:0016192">
    <property type="term" value="P:vesicle-mediated transport"/>
    <property type="evidence" value="ECO:0007669"/>
    <property type="project" value="InterPro"/>
</dbReference>
<dbReference type="InterPro" id="IPR041545">
    <property type="entry name" value="DUF5601"/>
</dbReference>
<gene>
    <name evidence="2" type="ORF">A4U43_C10F11990</name>
</gene>
<name>A0A5P1E6T5_ASPOF</name>
<proteinExistence type="predicted"/>
<dbReference type="PANTHER" id="PTHR23101">
    <property type="entry name" value="RAB GDP/GTP EXCHANGE FACTOR"/>
    <property type="match status" value="1"/>
</dbReference>
<dbReference type="OMA" id="WINCTDE"/>
<accession>A0A5P1E6T5</accession>
<dbReference type="Pfam" id="PF18151">
    <property type="entry name" value="DUF5601"/>
    <property type="match status" value="1"/>
</dbReference>
<feature type="domain" description="RABX5 catalytic core helical" evidence="1">
    <location>
        <begin position="31"/>
        <end position="83"/>
    </location>
</feature>
<dbReference type="Proteomes" id="UP000243459">
    <property type="component" value="Chromosome 10"/>
</dbReference>
<dbReference type="Gramene" id="ONK56716">
    <property type="protein sequence ID" value="ONK56716"/>
    <property type="gene ID" value="A4U43_C10F11990"/>
</dbReference>
<evidence type="ECO:0000313" key="3">
    <source>
        <dbReference type="Proteomes" id="UP000243459"/>
    </source>
</evidence>
<dbReference type="PANTHER" id="PTHR23101:SF63">
    <property type="entry name" value="VACUOLAR PROTEIN SORTING-ASSOCIATED PROTEIN 9A-LIKE ISOFORM X1"/>
    <property type="match status" value="1"/>
</dbReference>
<dbReference type="Gene3D" id="1.10.246.120">
    <property type="match status" value="1"/>
</dbReference>
<dbReference type="GO" id="GO:0030139">
    <property type="term" value="C:endocytic vesicle"/>
    <property type="evidence" value="ECO:0007669"/>
    <property type="project" value="TreeGrafter"/>
</dbReference>
<keyword evidence="3" id="KW-1185">Reference proteome</keyword>
<sequence>MDSSSSSSSTEPNFHDFLARLRNPASADLVRSIKSFIVSFTFHTTNTENDSRKLQDFLMTMKANIREHPLWINCTDEEIDSALLR</sequence>
<evidence type="ECO:0000313" key="2">
    <source>
        <dbReference type="EMBL" id="ONK56716.1"/>
    </source>
</evidence>
<dbReference type="EMBL" id="CM007390">
    <property type="protein sequence ID" value="ONK56716.1"/>
    <property type="molecule type" value="Genomic_DNA"/>
</dbReference>
<dbReference type="InterPro" id="IPR037191">
    <property type="entry name" value="VPS9_dom_sf"/>
</dbReference>
<protein>
    <recommendedName>
        <fullName evidence="1">RABX5 catalytic core helical domain-containing protein</fullName>
    </recommendedName>
</protein>
<dbReference type="AlphaFoldDB" id="A0A5P1E6T5"/>
<evidence type="ECO:0000259" key="1">
    <source>
        <dbReference type="Pfam" id="PF18151"/>
    </source>
</evidence>
<dbReference type="InterPro" id="IPR045046">
    <property type="entry name" value="Vps9-like"/>
</dbReference>
<dbReference type="SUPFAM" id="SSF109993">
    <property type="entry name" value="VPS9 domain"/>
    <property type="match status" value="1"/>
</dbReference>
<dbReference type="GO" id="GO:0005085">
    <property type="term" value="F:guanyl-nucleotide exchange factor activity"/>
    <property type="evidence" value="ECO:0007669"/>
    <property type="project" value="InterPro"/>
</dbReference>
<reference evidence="3" key="1">
    <citation type="journal article" date="2017" name="Nat. Commun.">
        <title>The asparagus genome sheds light on the origin and evolution of a young Y chromosome.</title>
        <authorList>
            <person name="Harkess A."/>
            <person name="Zhou J."/>
            <person name="Xu C."/>
            <person name="Bowers J.E."/>
            <person name="Van der Hulst R."/>
            <person name="Ayyampalayam S."/>
            <person name="Mercati F."/>
            <person name="Riccardi P."/>
            <person name="McKain M.R."/>
            <person name="Kakrana A."/>
            <person name="Tang H."/>
            <person name="Ray J."/>
            <person name="Groenendijk J."/>
            <person name="Arikit S."/>
            <person name="Mathioni S.M."/>
            <person name="Nakano M."/>
            <person name="Shan H."/>
            <person name="Telgmann-Rauber A."/>
            <person name="Kanno A."/>
            <person name="Yue Z."/>
            <person name="Chen H."/>
            <person name="Li W."/>
            <person name="Chen Y."/>
            <person name="Xu X."/>
            <person name="Zhang Y."/>
            <person name="Luo S."/>
            <person name="Chen H."/>
            <person name="Gao J."/>
            <person name="Mao Z."/>
            <person name="Pires J.C."/>
            <person name="Luo M."/>
            <person name="Kudrna D."/>
            <person name="Wing R.A."/>
            <person name="Meyers B.C."/>
            <person name="Yi K."/>
            <person name="Kong H."/>
            <person name="Lavrijsen P."/>
            <person name="Sunseri F."/>
            <person name="Falavigna A."/>
            <person name="Ye Y."/>
            <person name="Leebens-Mack J.H."/>
            <person name="Chen G."/>
        </authorList>
    </citation>
    <scope>NUCLEOTIDE SEQUENCE [LARGE SCALE GENOMIC DNA]</scope>
    <source>
        <strain evidence="3">cv. DH0086</strain>
    </source>
</reference>
<dbReference type="GO" id="GO:0031267">
    <property type="term" value="F:small GTPase binding"/>
    <property type="evidence" value="ECO:0007669"/>
    <property type="project" value="TreeGrafter"/>
</dbReference>